<accession>A0A2X0R540</accession>
<evidence type="ECO:0000313" key="1">
    <source>
        <dbReference type="EMBL" id="SPS05022.1"/>
    </source>
</evidence>
<dbReference type="Gene3D" id="1.10.238.160">
    <property type="match status" value="1"/>
</dbReference>
<dbReference type="AlphaFoldDB" id="A0A2X0R540"/>
<gene>
    <name evidence="1" type="ORF">NITFAB_0611</name>
</gene>
<name>A0A2X0R540_9PROT</name>
<sequence length="71" mass="8048">MQLNNPVSKSITFYRLPKIREICGGVSASTIWAWVKKGTFPKPIRLSENCTVWNAADVEEWAQSRITASHK</sequence>
<dbReference type="InterPro" id="IPR010260">
    <property type="entry name" value="AlpA"/>
</dbReference>
<dbReference type="EMBL" id="LS423452">
    <property type="protein sequence ID" value="SPS05022.1"/>
    <property type="molecule type" value="Genomic_DNA"/>
</dbReference>
<proteinExistence type="predicted"/>
<organism evidence="1">
    <name type="scientific">Candidatus Nitrotoga fabula</name>
    <dbReference type="NCBI Taxonomy" id="2182327"/>
    <lineage>
        <taxon>Bacteria</taxon>
        <taxon>Pseudomonadati</taxon>
        <taxon>Pseudomonadota</taxon>
        <taxon>Betaproteobacteria</taxon>
        <taxon>Nitrosomonadales</taxon>
        <taxon>Gallionellaceae</taxon>
        <taxon>Candidatus Nitrotoga</taxon>
    </lineage>
</organism>
<protein>
    <submittedName>
        <fullName evidence="1">Prophage CP4-57 regulatory</fullName>
    </submittedName>
</protein>
<reference evidence="1" key="1">
    <citation type="submission" date="2018-05" db="EMBL/GenBank/DDBJ databases">
        <authorList>
            <person name="Lanie J.A."/>
            <person name="Ng W.-L."/>
            <person name="Kazmierczak K.M."/>
            <person name="Andrzejewski T.M."/>
            <person name="Davidsen T.M."/>
            <person name="Wayne K.J."/>
            <person name="Tettelin H."/>
            <person name="Glass J.I."/>
            <person name="Rusch D."/>
            <person name="Podicherti R."/>
            <person name="Tsui H.-C.T."/>
            <person name="Winkler M.E."/>
        </authorList>
    </citation>
    <scope>NUCLEOTIDE SEQUENCE</scope>
    <source>
        <strain evidence="1">KNB</strain>
    </source>
</reference>
<dbReference type="Pfam" id="PF05930">
    <property type="entry name" value="Phage_AlpA"/>
    <property type="match status" value="1"/>
</dbReference>
<dbReference type="InterPro" id="IPR009061">
    <property type="entry name" value="DNA-bd_dom_put_sf"/>
</dbReference>
<dbReference type="SUPFAM" id="SSF46955">
    <property type="entry name" value="Putative DNA-binding domain"/>
    <property type="match status" value="1"/>
</dbReference>